<dbReference type="EMBL" id="CM042050">
    <property type="protein sequence ID" value="KAI3734562.1"/>
    <property type="molecule type" value="Genomic_DNA"/>
</dbReference>
<comment type="caution">
    <text evidence="1">The sequence shown here is derived from an EMBL/GenBank/DDBJ whole genome shotgun (WGS) entry which is preliminary data.</text>
</comment>
<evidence type="ECO:0000313" key="2">
    <source>
        <dbReference type="Proteomes" id="UP001055879"/>
    </source>
</evidence>
<evidence type="ECO:0000313" key="1">
    <source>
        <dbReference type="EMBL" id="KAI3734562.1"/>
    </source>
</evidence>
<sequence>MVGSQFEALKGALDCFIAQTLHQLQSLQDSNAHLTLSVATLKAASDARDDEVRRLQAFSQVQQDINSQLLQSLQSLHQKVDTLKVASSPAAEGEKQRIQHSSASGRQAPSSAPVDQQAYLSADVKSAMADHNTSTMVDASSLRSEGEKNEGTGGLTKGKTTLKFL</sequence>
<dbReference type="Proteomes" id="UP001055879">
    <property type="component" value="Linkage Group LG04"/>
</dbReference>
<name>A0ACB9CKA9_ARCLA</name>
<organism evidence="1 2">
    <name type="scientific">Arctium lappa</name>
    <name type="common">Greater burdock</name>
    <name type="synonym">Lappa major</name>
    <dbReference type="NCBI Taxonomy" id="4217"/>
    <lineage>
        <taxon>Eukaryota</taxon>
        <taxon>Viridiplantae</taxon>
        <taxon>Streptophyta</taxon>
        <taxon>Embryophyta</taxon>
        <taxon>Tracheophyta</taxon>
        <taxon>Spermatophyta</taxon>
        <taxon>Magnoliopsida</taxon>
        <taxon>eudicotyledons</taxon>
        <taxon>Gunneridae</taxon>
        <taxon>Pentapetalae</taxon>
        <taxon>asterids</taxon>
        <taxon>campanulids</taxon>
        <taxon>Asterales</taxon>
        <taxon>Asteraceae</taxon>
        <taxon>Carduoideae</taxon>
        <taxon>Cardueae</taxon>
        <taxon>Arctiinae</taxon>
        <taxon>Arctium</taxon>
    </lineage>
</organism>
<proteinExistence type="predicted"/>
<gene>
    <name evidence="1" type="ORF">L6452_14033</name>
</gene>
<protein>
    <submittedName>
        <fullName evidence="1">Uncharacterized protein</fullName>
    </submittedName>
</protein>
<keyword evidence="2" id="KW-1185">Reference proteome</keyword>
<reference evidence="2" key="1">
    <citation type="journal article" date="2022" name="Mol. Ecol. Resour.">
        <title>The genomes of chicory, endive, great burdock and yacon provide insights into Asteraceae palaeo-polyploidization history and plant inulin production.</title>
        <authorList>
            <person name="Fan W."/>
            <person name="Wang S."/>
            <person name="Wang H."/>
            <person name="Wang A."/>
            <person name="Jiang F."/>
            <person name="Liu H."/>
            <person name="Zhao H."/>
            <person name="Xu D."/>
            <person name="Zhang Y."/>
        </authorList>
    </citation>
    <scope>NUCLEOTIDE SEQUENCE [LARGE SCALE GENOMIC DNA]</scope>
    <source>
        <strain evidence="2">cv. Niubang</strain>
    </source>
</reference>
<reference evidence="1 2" key="2">
    <citation type="journal article" date="2022" name="Mol. Ecol. Resour.">
        <title>The genomes of chicory, endive, great burdock and yacon provide insights into Asteraceae paleo-polyploidization history and plant inulin production.</title>
        <authorList>
            <person name="Fan W."/>
            <person name="Wang S."/>
            <person name="Wang H."/>
            <person name="Wang A."/>
            <person name="Jiang F."/>
            <person name="Liu H."/>
            <person name="Zhao H."/>
            <person name="Xu D."/>
            <person name="Zhang Y."/>
        </authorList>
    </citation>
    <scope>NUCLEOTIDE SEQUENCE [LARGE SCALE GENOMIC DNA]</scope>
    <source>
        <strain evidence="2">cv. Niubang</strain>
    </source>
</reference>
<accession>A0ACB9CKA9</accession>